<dbReference type="PANTHER" id="PTHR11311">
    <property type="entry name" value="SPONDIN"/>
    <property type="match status" value="1"/>
</dbReference>
<dbReference type="InterPro" id="IPR009465">
    <property type="entry name" value="Spondin_N"/>
</dbReference>
<evidence type="ECO:0000313" key="3">
    <source>
        <dbReference type="EMBL" id="GBP46312.1"/>
    </source>
</evidence>
<dbReference type="EMBL" id="BGZK01000481">
    <property type="protein sequence ID" value="GBP46312.1"/>
    <property type="molecule type" value="Genomic_DNA"/>
</dbReference>
<gene>
    <name evidence="3" type="primary">Spon2</name>
    <name evidence="3" type="ORF">EVAR_39689_1</name>
</gene>
<dbReference type="OrthoDB" id="347314at2759"/>
<dbReference type="InterPro" id="IPR051418">
    <property type="entry name" value="Spondin/Thrombospondin_T1"/>
</dbReference>
<sequence length="333" mass="37465">MYRYHFSRWVCQREPVNSVARQIVQTRWQTIKFQFDHGVRSIIKAKGMPAELDGTTTALLRAGREHHLVSFVVSILPSPDWFLGVANFELCQAIGEGQWAPEVVLNLYPLDAGTDSGLDFESPNDQTSPKQPITKATFKLIRDKKVKAFARLKVKLVRTYIQQDCVESSQNTTTEKSESDYTESGSEEIIEDPTSSATSSPESTDECDVSEWEDWLPCTGDCIDGQLIGFQTRIRYLVVNGVTLGKYDANLSPRKPAPRIASLHERTLLSVVGGFLAVWRRSMMDSVFFQTSLFSQALQCDGWLATVIGCTTPLHFIAERLLWFQPGSPDESW</sequence>
<dbReference type="PANTHER" id="PTHR11311:SF15">
    <property type="entry name" value="SPONDIN-2"/>
    <property type="match status" value="1"/>
</dbReference>
<protein>
    <submittedName>
        <fullName evidence="3">Spondin-2</fullName>
    </submittedName>
</protein>
<evidence type="ECO:0000313" key="4">
    <source>
        <dbReference type="Proteomes" id="UP000299102"/>
    </source>
</evidence>
<feature type="domain" description="Spondin" evidence="2">
    <location>
        <begin position="1"/>
        <end position="144"/>
    </location>
</feature>
<dbReference type="Gene3D" id="2.60.40.2130">
    <property type="entry name" value="F-spondin domain"/>
    <property type="match status" value="1"/>
</dbReference>
<dbReference type="PROSITE" id="PS51020">
    <property type="entry name" value="SPONDIN"/>
    <property type="match status" value="1"/>
</dbReference>
<reference evidence="3 4" key="1">
    <citation type="journal article" date="2019" name="Commun. Biol.">
        <title>The bagworm genome reveals a unique fibroin gene that provides high tensile strength.</title>
        <authorList>
            <person name="Kono N."/>
            <person name="Nakamura H."/>
            <person name="Ohtoshi R."/>
            <person name="Tomita M."/>
            <person name="Numata K."/>
            <person name="Arakawa K."/>
        </authorList>
    </citation>
    <scope>NUCLEOTIDE SEQUENCE [LARGE SCALE GENOMIC DNA]</scope>
</reference>
<comment type="caution">
    <text evidence="3">The sequence shown here is derived from an EMBL/GenBank/DDBJ whole genome shotgun (WGS) entry which is preliminary data.</text>
</comment>
<dbReference type="STRING" id="151549.A0A4C1W6Z0"/>
<accession>A0A4C1W6Z0</accession>
<name>A0A4C1W6Z0_EUMVA</name>
<evidence type="ECO:0000256" key="1">
    <source>
        <dbReference type="SAM" id="MobiDB-lite"/>
    </source>
</evidence>
<keyword evidence="4" id="KW-1185">Reference proteome</keyword>
<dbReference type="InterPro" id="IPR038678">
    <property type="entry name" value="Spondin_N_sf"/>
</dbReference>
<evidence type="ECO:0000259" key="2">
    <source>
        <dbReference type="PROSITE" id="PS51020"/>
    </source>
</evidence>
<feature type="compositionally biased region" description="Low complexity" evidence="1">
    <location>
        <begin position="192"/>
        <end position="202"/>
    </location>
</feature>
<dbReference type="AlphaFoldDB" id="A0A4C1W6Z0"/>
<dbReference type="Pfam" id="PF06468">
    <property type="entry name" value="Spond_N"/>
    <property type="match status" value="1"/>
</dbReference>
<organism evidence="3 4">
    <name type="scientific">Eumeta variegata</name>
    <name type="common">Bagworm moth</name>
    <name type="synonym">Eumeta japonica</name>
    <dbReference type="NCBI Taxonomy" id="151549"/>
    <lineage>
        <taxon>Eukaryota</taxon>
        <taxon>Metazoa</taxon>
        <taxon>Ecdysozoa</taxon>
        <taxon>Arthropoda</taxon>
        <taxon>Hexapoda</taxon>
        <taxon>Insecta</taxon>
        <taxon>Pterygota</taxon>
        <taxon>Neoptera</taxon>
        <taxon>Endopterygota</taxon>
        <taxon>Lepidoptera</taxon>
        <taxon>Glossata</taxon>
        <taxon>Ditrysia</taxon>
        <taxon>Tineoidea</taxon>
        <taxon>Psychidae</taxon>
        <taxon>Oiketicinae</taxon>
        <taxon>Eumeta</taxon>
    </lineage>
</organism>
<dbReference type="Proteomes" id="UP000299102">
    <property type="component" value="Unassembled WGS sequence"/>
</dbReference>
<feature type="region of interest" description="Disordered" evidence="1">
    <location>
        <begin position="167"/>
        <end position="206"/>
    </location>
</feature>
<proteinExistence type="predicted"/>
<dbReference type="GO" id="GO:0031012">
    <property type="term" value="C:extracellular matrix"/>
    <property type="evidence" value="ECO:0007669"/>
    <property type="project" value="TreeGrafter"/>
</dbReference>
<dbReference type="GO" id="GO:0007155">
    <property type="term" value="P:cell adhesion"/>
    <property type="evidence" value="ECO:0007669"/>
    <property type="project" value="TreeGrafter"/>
</dbReference>